<organism evidence="1 2">
    <name type="scientific">Aromia moschata</name>
    <dbReference type="NCBI Taxonomy" id="1265417"/>
    <lineage>
        <taxon>Eukaryota</taxon>
        <taxon>Metazoa</taxon>
        <taxon>Ecdysozoa</taxon>
        <taxon>Arthropoda</taxon>
        <taxon>Hexapoda</taxon>
        <taxon>Insecta</taxon>
        <taxon>Pterygota</taxon>
        <taxon>Neoptera</taxon>
        <taxon>Endopterygota</taxon>
        <taxon>Coleoptera</taxon>
        <taxon>Polyphaga</taxon>
        <taxon>Cucujiformia</taxon>
        <taxon>Chrysomeloidea</taxon>
        <taxon>Cerambycidae</taxon>
        <taxon>Cerambycinae</taxon>
        <taxon>Callichromatini</taxon>
        <taxon>Aromia</taxon>
    </lineage>
</organism>
<dbReference type="Proteomes" id="UP001162162">
    <property type="component" value="Unassembled WGS sequence"/>
</dbReference>
<gene>
    <name evidence="1" type="ORF">NQ318_021865</name>
</gene>
<name>A0AAV8Z852_9CUCU</name>
<keyword evidence="2" id="KW-1185">Reference proteome</keyword>
<dbReference type="AlphaFoldDB" id="A0AAV8Z852"/>
<proteinExistence type="predicted"/>
<sequence>MFPFISEGSEDEIEVSTQNLELEDQSMERAMVPPHMEAAIQHYPNTDYRSIYGHCDDMVTDSSPKISVKHAAELFDKAKDQSEELQRYISETKQLVNGKIDIFYLRAREIILASGSLPGELELRETGVFAKTNICKGTRYGPFQGKMG</sequence>
<dbReference type="Gene3D" id="2.170.270.10">
    <property type="entry name" value="SET domain"/>
    <property type="match status" value="1"/>
</dbReference>
<accession>A0AAV8Z852</accession>
<evidence type="ECO:0000313" key="2">
    <source>
        <dbReference type="Proteomes" id="UP001162162"/>
    </source>
</evidence>
<evidence type="ECO:0000313" key="1">
    <source>
        <dbReference type="EMBL" id="KAJ8959675.1"/>
    </source>
</evidence>
<dbReference type="InterPro" id="IPR046341">
    <property type="entry name" value="SET_dom_sf"/>
</dbReference>
<dbReference type="EMBL" id="JAPWTK010000012">
    <property type="protein sequence ID" value="KAJ8959675.1"/>
    <property type="molecule type" value="Genomic_DNA"/>
</dbReference>
<comment type="caution">
    <text evidence="1">The sequence shown here is derived from an EMBL/GenBank/DDBJ whole genome shotgun (WGS) entry which is preliminary data.</text>
</comment>
<protein>
    <submittedName>
        <fullName evidence="1">Uncharacterized protein</fullName>
    </submittedName>
</protein>
<reference evidence="1" key="1">
    <citation type="journal article" date="2023" name="Insect Mol. Biol.">
        <title>Genome sequencing provides insights into the evolution of gene families encoding plant cell wall-degrading enzymes in longhorned beetles.</title>
        <authorList>
            <person name="Shin N.R."/>
            <person name="Okamura Y."/>
            <person name="Kirsch R."/>
            <person name="Pauchet Y."/>
        </authorList>
    </citation>
    <scope>NUCLEOTIDE SEQUENCE</scope>
    <source>
        <strain evidence="1">AMC_N1</strain>
    </source>
</reference>